<reference evidence="9" key="1">
    <citation type="submission" date="2025-08" db="UniProtKB">
        <authorList>
            <consortium name="RefSeq"/>
        </authorList>
    </citation>
    <scope>IDENTIFICATION</scope>
    <source>
        <tissue evidence="9">Whole sample</tissue>
    </source>
</reference>
<dbReference type="GO" id="GO:0005509">
    <property type="term" value="F:calcium ion binding"/>
    <property type="evidence" value="ECO:0007669"/>
    <property type="project" value="InterPro"/>
</dbReference>
<dbReference type="KEGG" id="cvn:111105972"/>
<dbReference type="Proteomes" id="UP000694844">
    <property type="component" value="Chromosome 8"/>
</dbReference>
<dbReference type="PANTHER" id="PTHR23055">
    <property type="entry name" value="CALCIUM BINDING PROTEINS"/>
    <property type="match status" value="1"/>
</dbReference>
<evidence type="ECO:0000256" key="5">
    <source>
        <dbReference type="ARBA" id="ARBA00022837"/>
    </source>
</evidence>
<keyword evidence="8" id="KW-1185">Reference proteome</keyword>
<feature type="domain" description="EF-hand" evidence="7">
    <location>
        <begin position="143"/>
        <end position="178"/>
    </location>
</feature>
<keyword evidence="5" id="KW-0106">Calcium</keyword>
<protein>
    <submittedName>
        <fullName evidence="9">Hippocalcin-like protein 1</fullName>
    </submittedName>
</protein>
<dbReference type="Gene3D" id="1.10.238.10">
    <property type="entry name" value="EF-hand"/>
    <property type="match status" value="1"/>
</dbReference>
<evidence type="ECO:0000256" key="3">
    <source>
        <dbReference type="ARBA" id="ARBA00022723"/>
    </source>
</evidence>
<dbReference type="OrthoDB" id="191686at2759"/>
<dbReference type="CDD" id="cd00051">
    <property type="entry name" value="EFh"/>
    <property type="match status" value="2"/>
</dbReference>
<accession>A0A8B8AYF6</accession>
<dbReference type="PANTHER" id="PTHR23055:SF178">
    <property type="entry name" value="NEUROCALCIN HOMOLOG"/>
    <property type="match status" value="1"/>
</dbReference>
<dbReference type="InterPro" id="IPR011992">
    <property type="entry name" value="EF-hand-dom_pair"/>
</dbReference>
<dbReference type="GeneID" id="111105972"/>
<keyword evidence="2" id="KW-0519">Myristate</keyword>
<evidence type="ECO:0000256" key="2">
    <source>
        <dbReference type="ARBA" id="ARBA00022707"/>
    </source>
</evidence>
<proteinExistence type="inferred from homology"/>
<feature type="domain" description="EF-hand" evidence="7">
    <location>
        <begin position="96"/>
        <end position="131"/>
    </location>
</feature>
<evidence type="ECO:0000256" key="6">
    <source>
        <dbReference type="ARBA" id="ARBA00023288"/>
    </source>
</evidence>
<dbReference type="PROSITE" id="PS50222">
    <property type="entry name" value="EF_HAND_2"/>
    <property type="match status" value="3"/>
</dbReference>
<dbReference type="Pfam" id="PF13499">
    <property type="entry name" value="EF-hand_7"/>
    <property type="match status" value="1"/>
</dbReference>
<comment type="similarity">
    <text evidence="1">Belongs to the recoverin family.</text>
</comment>
<dbReference type="PROSITE" id="PS00018">
    <property type="entry name" value="EF_HAND_1"/>
    <property type="match status" value="3"/>
</dbReference>
<dbReference type="InterPro" id="IPR002048">
    <property type="entry name" value="EF_hand_dom"/>
</dbReference>
<sequence>MGKRHSKLAPKTLAELKEQTNFTVEELQEWYKEFSSSWPKGALTVDEFKKAYSTFFPLGDASEFAKHVFRVFDQNDDGKLDFREFVCGFSLVLRGRIEDKLKFSFEIYDINGNGYISREEMSEVLSSMYKVETALSNVLEREDPEERTDSIFNQMDINCDDRLSLEEFIQGVKKDPHIIKIMEIP</sequence>
<organism evidence="8 9">
    <name type="scientific">Crassostrea virginica</name>
    <name type="common">Eastern oyster</name>
    <dbReference type="NCBI Taxonomy" id="6565"/>
    <lineage>
        <taxon>Eukaryota</taxon>
        <taxon>Metazoa</taxon>
        <taxon>Spiralia</taxon>
        <taxon>Lophotrochozoa</taxon>
        <taxon>Mollusca</taxon>
        <taxon>Bivalvia</taxon>
        <taxon>Autobranchia</taxon>
        <taxon>Pteriomorphia</taxon>
        <taxon>Ostreida</taxon>
        <taxon>Ostreoidea</taxon>
        <taxon>Ostreidae</taxon>
        <taxon>Crassostrea</taxon>
    </lineage>
</organism>
<keyword evidence="6" id="KW-0449">Lipoprotein</keyword>
<keyword evidence="3" id="KW-0479">Metal-binding</keyword>
<evidence type="ECO:0000313" key="8">
    <source>
        <dbReference type="Proteomes" id="UP000694844"/>
    </source>
</evidence>
<dbReference type="Pfam" id="PF13833">
    <property type="entry name" value="EF-hand_8"/>
    <property type="match status" value="1"/>
</dbReference>
<name>A0A8B8AYF6_CRAVI</name>
<dbReference type="SMART" id="SM00054">
    <property type="entry name" value="EFh"/>
    <property type="match status" value="3"/>
</dbReference>
<keyword evidence="4" id="KW-0677">Repeat</keyword>
<dbReference type="InterPro" id="IPR028846">
    <property type="entry name" value="Recoverin"/>
</dbReference>
<gene>
    <name evidence="9" type="primary">LOC111105972</name>
</gene>
<dbReference type="AlphaFoldDB" id="A0A8B8AYF6"/>
<dbReference type="FunFam" id="1.10.238.10:FF:000009">
    <property type="entry name" value="Visinin-like protein 1"/>
    <property type="match status" value="1"/>
</dbReference>
<feature type="domain" description="EF-hand" evidence="7">
    <location>
        <begin position="60"/>
        <end position="95"/>
    </location>
</feature>
<dbReference type="InterPro" id="IPR018247">
    <property type="entry name" value="EF_Hand_1_Ca_BS"/>
</dbReference>
<evidence type="ECO:0000313" key="9">
    <source>
        <dbReference type="RefSeq" id="XP_022296192.1"/>
    </source>
</evidence>
<evidence type="ECO:0000256" key="1">
    <source>
        <dbReference type="ARBA" id="ARBA00006049"/>
    </source>
</evidence>
<evidence type="ECO:0000259" key="7">
    <source>
        <dbReference type="PROSITE" id="PS50222"/>
    </source>
</evidence>
<dbReference type="RefSeq" id="XP_022296192.1">
    <property type="nucleotide sequence ID" value="XM_022440484.1"/>
</dbReference>
<evidence type="ECO:0000256" key="4">
    <source>
        <dbReference type="ARBA" id="ARBA00022737"/>
    </source>
</evidence>
<dbReference type="PRINTS" id="PR00450">
    <property type="entry name" value="RECOVERIN"/>
</dbReference>
<dbReference type="SUPFAM" id="SSF47473">
    <property type="entry name" value="EF-hand"/>
    <property type="match status" value="1"/>
</dbReference>